<keyword evidence="2" id="KW-0788">Thiol protease</keyword>
<dbReference type="Gene3D" id="3.90.70.10">
    <property type="entry name" value="Cysteine proteinases"/>
    <property type="match status" value="1"/>
</dbReference>
<sequence>MDLKNKEEFLLQIFKLVLKSLTIGGGLLMLAFSPQPVCAQNLTVRSETISLQKQLLVQEKWESYVKNFLIDSGSNIQDFYLGQGFTTSTPSKTRLTNFPIIKKDNQDISYVLQIDDQDQIMVSRRLGQSLNTVSKTVSSSPQQPVNIFNSANSMYYKAAGGTPHLLIGHDPLSSDMAKLSEQKSPRSTVQLTAPLAQSHLRAKRSPIVFEHVLLPWRVYEIQHEKPWCEWYAITGVVNNLAGKKLMTAEQMLRNVYHGESIDQLIYNKEHKPRNLAESFNFLKSKYSISVMLNNGFPSFDTVKKEIKERRAPIITDLISSPSNDTHALVQVGYTASTSGRPDEHPYYYYWNPWWEDIFVVSSKAPYFQLNDKRWSIQRYQYNYSKPLE</sequence>
<name>A0AAP4JHU4_LACPA</name>
<evidence type="ECO:0000313" key="3">
    <source>
        <dbReference type="EMBL" id="MDM7453714.1"/>
    </source>
</evidence>
<comment type="caution">
    <text evidence="3">The sequence shown here is derived from an EMBL/GenBank/DDBJ whole genome shotgun (WGS) entry which is preliminary data.</text>
</comment>
<dbReference type="RefSeq" id="WP_225360515.1">
    <property type="nucleotide sequence ID" value="NC_021721.1"/>
</dbReference>
<keyword evidence="1" id="KW-0378">Hydrolase</keyword>
<gene>
    <name evidence="3" type="ORF">QUF16_05025</name>
</gene>
<dbReference type="AlphaFoldDB" id="A0AAP4JHU4"/>
<dbReference type="Gene3D" id="3.10.500.10">
    <property type="entry name" value="Staphopain proregion domain"/>
    <property type="match status" value="1"/>
</dbReference>
<evidence type="ECO:0000313" key="4">
    <source>
        <dbReference type="Proteomes" id="UP001231451"/>
    </source>
</evidence>
<accession>A0AAP4JHU4</accession>
<proteinExistence type="predicted"/>
<reference evidence="3" key="1">
    <citation type="submission" date="2023-06" db="EMBL/GenBank/DDBJ databases">
        <title>Draft Genome Sequences of lactic acid bacteria strains isolated from fermented milk products.</title>
        <authorList>
            <person name="Elcheninov A.G."/>
            <person name="Klyukina A."/>
            <person name="Zayulina K.S."/>
            <person name="Gavirova L.A."/>
            <person name="Shcherbakova P.A."/>
            <person name="Shestakov A.I."/>
            <person name="Kublanov I.V."/>
            <person name="Kochetkova T.V."/>
        </authorList>
    </citation>
    <scope>NUCLEOTIDE SEQUENCE</scope>
    <source>
        <strain evidence="3">TOM.1374</strain>
    </source>
</reference>
<dbReference type="EMBL" id="JAUCBG010000003">
    <property type="protein sequence ID" value="MDM7453714.1"/>
    <property type="molecule type" value="Genomic_DNA"/>
</dbReference>
<dbReference type="Pfam" id="PF05543">
    <property type="entry name" value="Peptidase_C47"/>
    <property type="match status" value="1"/>
</dbReference>
<keyword evidence="2" id="KW-0645">Protease</keyword>
<dbReference type="GO" id="GO:0006508">
    <property type="term" value="P:proteolysis"/>
    <property type="evidence" value="ECO:0007669"/>
    <property type="project" value="InterPro"/>
</dbReference>
<dbReference type="InterPro" id="IPR008750">
    <property type="entry name" value="Peptidase_C47"/>
</dbReference>
<dbReference type="Proteomes" id="UP001231451">
    <property type="component" value="Unassembled WGS sequence"/>
</dbReference>
<dbReference type="GO" id="GO:0008234">
    <property type="term" value="F:cysteine-type peptidase activity"/>
    <property type="evidence" value="ECO:0007669"/>
    <property type="project" value="UniProtKB-KW"/>
</dbReference>
<dbReference type="InterPro" id="IPR037155">
    <property type="entry name" value="Staphopain_pro_sf"/>
</dbReference>
<evidence type="ECO:0000256" key="1">
    <source>
        <dbReference type="ARBA" id="ARBA00022801"/>
    </source>
</evidence>
<protein>
    <submittedName>
        <fullName evidence="3">C47 family peptidase</fullName>
    </submittedName>
</protein>
<evidence type="ECO:0000256" key="2">
    <source>
        <dbReference type="ARBA" id="ARBA00022807"/>
    </source>
</evidence>
<organism evidence="3 4">
    <name type="scientific">Lacticaseibacillus paracasei</name>
    <name type="common">Lactobacillus paracasei</name>
    <dbReference type="NCBI Taxonomy" id="1597"/>
    <lineage>
        <taxon>Bacteria</taxon>
        <taxon>Bacillati</taxon>
        <taxon>Bacillota</taxon>
        <taxon>Bacilli</taxon>
        <taxon>Lactobacillales</taxon>
        <taxon>Lactobacillaceae</taxon>
        <taxon>Lacticaseibacillus</taxon>
    </lineage>
</organism>